<evidence type="ECO:0000256" key="5">
    <source>
        <dbReference type="ARBA" id="ARBA00022475"/>
    </source>
</evidence>
<dbReference type="GO" id="GO:0005886">
    <property type="term" value="C:plasma membrane"/>
    <property type="evidence" value="ECO:0007669"/>
    <property type="project" value="UniProtKB-SubCell"/>
</dbReference>
<evidence type="ECO:0000256" key="3">
    <source>
        <dbReference type="ARBA" id="ARBA00008773"/>
    </source>
</evidence>
<evidence type="ECO:0000256" key="6">
    <source>
        <dbReference type="ARBA" id="ARBA00022622"/>
    </source>
</evidence>
<dbReference type="GO" id="GO:0042973">
    <property type="term" value="F:glucan endo-1,3-beta-D-glucosidase activity"/>
    <property type="evidence" value="ECO:0007669"/>
    <property type="project" value="UniProtKB-EC"/>
</dbReference>
<dbReference type="PANTHER" id="PTHR32227">
    <property type="entry name" value="GLUCAN ENDO-1,3-BETA-GLUCOSIDASE BG1-RELATED-RELATED"/>
    <property type="match status" value="1"/>
</dbReference>
<keyword evidence="8 15" id="KW-0378">Hydrolase</keyword>
<organism evidence="18 19">
    <name type="scientific">Dendrobium chrysotoxum</name>
    <name type="common">Orchid</name>
    <dbReference type="NCBI Taxonomy" id="161865"/>
    <lineage>
        <taxon>Eukaryota</taxon>
        <taxon>Viridiplantae</taxon>
        <taxon>Streptophyta</taxon>
        <taxon>Embryophyta</taxon>
        <taxon>Tracheophyta</taxon>
        <taxon>Spermatophyta</taxon>
        <taxon>Magnoliopsida</taxon>
        <taxon>Liliopsida</taxon>
        <taxon>Asparagales</taxon>
        <taxon>Orchidaceae</taxon>
        <taxon>Epidendroideae</taxon>
        <taxon>Malaxideae</taxon>
        <taxon>Dendrobiinae</taxon>
        <taxon>Dendrobium</taxon>
    </lineage>
</organism>
<dbReference type="Pfam" id="PF07983">
    <property type="entry name" value="X8"/>
    <property type="match status" value="1"/>
</dbReference>
<gene>
    <name evidence="18" type="ORF">IEQ34_000946</name>
</gene>
<protein>
    <recommendedName>
        <fullName evidence="4">glucan endo-1,3-beta-D-glucosidase</fullName>
        <ecNumber evidence="4">3.2.1.39</ecNumber>
    </recommendedName>
</protein>
<keyword evidence="13 15" id="KW-0326">Glycosidase</keyword>
<keyword evidence="16" id="KW-0812">Transmembrane</keyword>
<evidence type="ECO:0000256" key="13">
    <source>
        <dbReference type="ARBA" id="ARBA00023295"/>
    </source>
</evidence>
<evidence type="ECO:0000256" key="8">
    <source>
        <dbReference type="ARBA" id="ARBA00022801"/>
    </source>
</evidence>
<keyword evidence="6" id="KW-0449">Lipoprotein</keyword>
<evidence type="ECO:0000256" key="14">
    <source>
        <dbReference type="RuleBase" id="RU004335"/>
    </source>
</evidence>
<comment type="subcellular location">
    <subcellularLocation>
        <location evidence="2">Cell membrane</location>
        <topology evidence="2">Lipid-anchor</topology>
        <topology evidence="2">GPI-anchor</topology>
    </subcellularLocation>
</comment>
<dbReference type="EMBL" id="JAGFBR010000002">
    <property type="protein sequence ID" value="KAH0469388.1"/>
    <property type="molecule type" value="Genomic_DNA"/>
</dbReference>
<accession>A0AAV7HP23</accession>
<evidence type="ECO:0000256" key="7">
    <source>
        <dbReference type="ARBA" id="ARBA00022729"/>
    </source>
</evidence>
<dbReference type="AlphaFoldDB" id="A0AAV7HP23"/>
<name>A0AAV7HP23_DENCH</name>
<dbReference type="GO" id="GO:0005975">
    <property type="term" value="P:carbohydrate metabolic process"/>
    <property type="evidence" value="ECO:0007669"/>
    <property type="project" value="InterPro"/>
</dbReference>
<comment type="similarity">
    <text evidence="3 14">Belongs to the glycosyl hydrolase 17 family.</text>
</comment>
<dbReference type="InterPro" id="IPR000490">
    <property type="entry name" value="Glyco_hydro_17"/>
</dbReference>
<dbReference type="SMART" id="SM00768">
    <property type="entry name" value="X8"/>
    <property type="match status" value="1"/>
</dbReference>
<sequence>MVVHYLHRLRIHCCKEALGPSSRPPLFVDEGYETKSSGSSEHGCDDDDELIVAINEGKVDLNGGTFALYSLVCRNAKASLLPIQLPSDAHISSFRLKVPSAGLERSLKLKEHLETSAILKKLLLILGAVWYCYGDSRRCGCANDVRFVNAGLSIVMSAANGLKVGIASVEQEPDLLPMASILSTLLFILSLPLLTPAANSGDSNGGGEPPFVGVVIGEEVSGLLPPTDLARFLVSQSITHVRLSNPSRSLLAALNSTGVRILITVPNSLLLAFASSPSSASSWASRIILPFITSISAIAVGDDFSASVSTSLLLPALRSLSSAISDLHSHIPISTPLPFSIILNPFPPSQAFFNQTLTPNFLLPLLTLLSSTNSPFMLNLYPYYSFMRSRGIIPLDSALFKPLPPSKEEIDPNTLLHYTNLFDAMLDAAQFALRSLNFSHIPIVVTETGWPSAGDPKIEPFATKDNADTYNSNLIKHVLVDRAGTPLVPEQTASVYIYELFNEDQRPGPESEKHWGLFYGNGTPVYLLNVAGSGGFLANDSTNRTFCVAADGADMKALQAALDWACGPGRANCSEIQPGESCYDPNNVRRHASYAFDSYYQKEGKVVGSCYFQGAAMVTTTDPSELFRALVLDTLDVLFKFYFYIMWETVIVMVMMTASFLEGEANFHYYLIFFKDLDNNLQHWFPKGDCYSKQISNITKTGRNTTESSSAEEICCWRLRRGMREGHFKFSVVLRTITILLIAYTISFLCS</sequence>
<keyword evidence="19" id="KW-1185">Reference proteome</keyword>
<dbReference type="InterPro" id="IPR012946">
    <property type="entry name" value="X8"/>
</dbReference>
<dbReference type="Pfam" id="PF00332">
    <property type="entry name" value="Glyco_hydro_17"/>
    <property type="match status" value="1"/>
</dbReference>
<dbReference type="PROSITE" id="PS00587">
    <property type="entry name" value="GLYCOSYL_HYDROL_F17"/>
    <property type="match status" value="1"/>
</dbReference>
<evidence type="ECO:0000256" key="2">
    <source>
        <dbReference type="ARBA" id="ARBA00004609"/>
    </source>
</evidence>
<keyword evidence="7" id="KW-0732">Signal</keyword>
<evidence type="ECO:0000256" key="16">
    <source>
        <dbReference type="SAM" id="Phobius"/>
    </source>
</evidence>
<keyword evidence="16" id="KW-1133">Transmembrane helix</keyword>
<keyword evidence="11" id="KW-1015">Disulfide bond</keyword>
<evidence type="ECO:0000259" key="17">
    <source>
        <dbReference type="SMART" id="SM00768"/>
    </source>
</evidence>
<evidence type="ECO:0000256" key="12">
    <source>
        <dbReference type="ARBA" id="ARBA00023180"/>
    </source>
</evidence>
<keyword evidence="10 16" id="KW-0472">Membrane</keyword>
<dbReference type="InterPro" id="IPR044965">
    <property type="entry name" value="Glyco_hydro_17_plant"/>
</dbReference>
<evidence type="ECO:0000256" key="4">
    <source>
        <dbReference type="ARBA" id="ARBA00012780"/>
    </source>
</evidence>
<evidence type="ECO:0000256" key="15">
    <source>
        <dbReference type="RuleBase" id="RU004336"/>
    </source>
</evidence>
<dbReference type="InterPro" id="IPR017853">
    <property type="entry name" value="GH"/>
</dbReference>
<dbReference type="FunFam" id="3.20.20.80:FF:000002">
    <property type="entry name" value="Glucan endo-1,3-beta-glucosidase 3"/>
    <property type="match status" value="1"/>
</dbReference>
<proteinExistence type="inferred from homology"/>
<dbReference type="Gene3D" id="1.20.58.1040">
    <property type="match status" value="1"/>
</dbReference>
<evidence type="ECO:0000256" key="11">
    <source>
        <dbReference type="ARBA" id="ARBA00023157"/>
    </source>
</evidence>
<keyword evidence="5" id="KW-1003">Cell membrane</keyword>
<keyword evidence="9" id="KW-0611">Plant defense</keyword>
<evidence type="ECO:0000313" key="18">
    <source>
        <dbReference type="EMBL" id="KAH0469388.1"/>
    </source>
</evidence>
<dbReference type="GO" id="GO:0098552">
    <property type="term" value="C:side of membrane"/>
    <property type="evidence" value="ECO:0007669"/>
    <property type="project" value="UniProtKB-KW"/>
</dbReference>
<comment type="caution">
    <text evidence="18">The sequence shown here is derived from an EMBL/GenBank/DDBJ whole genome shotgun (WGS) entry which is preliminary data.</text>
</comment>
<keyword evidence="12" id="KW-0325">Glycoprotein</keyword>
<dbReference type="SUPFAM" id="SSF51445">
    <property type="entry name" value="(Trans)glycosidases"/>
    <property type="match status" value="1"/>
</dbReference>
<dbReference type="EC" id="3.2.1.39" evidence="4"/>
<evidence type="ECO:0000256" key="9">
    <source>
        <dbReference type="ARBA" id="ARBA00022821"/>
    </source>
</evidence>
<dbReference type="GO" id="GO:0009506">
    <property type="term" value="C:plasmodesma"/>
    <property type="evidence" value="ECO:0007669"/>
    <property type="project" value="UniProtKB-ARBA"/>
</dbReference>
<dbReference type="GO" id="GO:0006952">
    <property type="term" value="P:defense response"/>
    <property type="evidence" value="ECO:0007669"/>
    <property type="project" value="UniProtKB-KW"/>
</dbReference>
<dbReference type="Proteomes" id="UP000775213">
    <property type="component" value="Unassembled WGS sequence"/>
</dbReference>
<dbReference type="FunFam" id="1.20.58.1040:FF:000001">
    <property type="entry name" value="Glucan endo-1,3-beta-glucosidase 4"/>
    <property type="match status" value="1"/>
</dbReference>
<feature type="domain" description="X8" evidence="17">
    <location>
        <begin position="545"/>
        <end position="629"/>
    </location>
</feature>
<feature type="transmembrane region" description="Helical" evidence="16">
    <location>
        <begin position="641"/>
        <end position="661"/>
    </location>
</feature>
<evidence type="ECO:0000256" key="10">
    <source>
        <dbReference type="ARBA" id="ARBA00023136"/>
    </source>
</evidence>
<dbReference type="Gene3D" id="3.20.20.80">
    <property type="entry name" value="Glycosidases"/>
    <property type="match status" value="1"/>
</dbReference>
<feature type="transmembrane region" description="Helical" evidence="16">
    <location>
        <begin position="728"/>
        <end position="749"/>
    </location>
</feature>
<evidence type="ECO:0000313" key="19">
    <source>
        <dbReference type="Proteomes" id="UP000775213"/>
    </source>
</evidence>
<comment type="catalytic activity">
    <reaction evidence="1">
        <text>Hydrolysis of (1-&gt;3)-beta-D-glucosidic linkages in (1-&gt;3)-beta-D-glucans.</text>
        <dbReference type="EC" id="3.2.1.39"/>
    </reaction>
</comment>
<reference evidence="18 19" key="1">
    <citation type="journal article" date="2021" name="Hortic Res">
        <title>Chromosome-scale assembly of the Dendrobium chrysotoxum genome enhances the understanding of orchid evolution.</title>
        <authorList>
            <person name="Zhang Y."/>
            <person name="Zhang G.Q."/>
            <person name="Zhang D."/>
            <person name="Liu X.D."/>
            <person name="Xu X.Y."/>
            <person name="Sun W.H."/>
            <person name="Yu X."/>
            <person name="Zhu X."/>
            <person name="Wang Z.W."/>
            <person name="Zhao X."/>
            <person name="Zhong W.Y."/>
            <person name="Chen H."/>
            <person name="Yin W.L."/>
            <person name="Huang T."/>
            <person name="Niu S.C."/>
            <person name="Liu Z.J."/>
        </authorList>
    </citation>
    <scope>NUCLEOTIDE SEQUENCE [LARGE SCALE GENOMIC DNA]</scope>
    <source>
        <strain evidence="18">Lindl</strain>
    </source>
</reference>
<evidence type="ECO:0000256" key="1">
    <source>
        <dbReference type="ARBA" id="ARBA00000382"/>
    </source>
</evidence>
<keyword evidence="6" id="KW-0336">GPI-anchor</keyword>